<evidence type="ECO:0000256" key="2">
    <source>
        <dbReference type="ARBA" id="ARBA00022729"/>
    </source>
</evidence>
<dbReference type="PANTHER" id="PTHR11889">
    <property type="entry name" value="HEDGEHOG"/>
    <property type="match status" value="1"/>
</dbReference>
<dbReference type="SMART" id="SM00305">
    <property type="entry name" value="HintC"/>
    <property type="match status" value="1"/>
</dbReference>
<reference evidence="5 6" key="1">
    <citation type="submission" date="2015-12" db="EMBL/GenBank/DDBJ databases">
        <title>The genome of Folsomia candida.</title>
        <authorList>
            <person name="Faddeeva A."/>
            <person name="Derks M.F."/>
            <person name="Anvar Y."/>
            <person name="Smit S."/>
            <person name="Van Straalen N."/>
            <person name="Roelofs D."/>
        </authorList>
    </citation>
    <scope>NUCLEOTIDE SEQUENCE [LARGE SCALE GENOMIC DNA]</scope>
    <source>
        <strain evidence="5 6">VU population</strain>
        <tissue evidence="5">Whole body</tissue>
    </source>
</reference>
<comment type="caution">
    <text evidence="5">The sequence shown here is derived from an EMBL/GenBank/DDBJ whole genome shotgun (WGS) entry which is preliminary data.</text>
</comment>
<organism evidence="5 6">
    <name type="scientific">Folsomia candida</name>
    <name type="common">Springtail</name>
    <dbReference type="NCBI Taxonomy" id="158441"/>
    <lineage>
        <taxon>Eukaryota</taxon>
        <taxon>Metazoa</taxon>
        <taxon>Ecdysozoa</taxon>
        <taxon>Arthropoda</taxon>
        <taxon>Hexapoda</taxon>
        <taxon>Collembola</taxon>
        <taxon>Entomobryomorpha</taxon>
        <taxon>Isotomoidea</taxon>
        <taxon>Isotomidae</taxon>
        <taxon>Proisotominae</taxon>
        <taxon>Folsomia</taxon>
    </lineage>
</organism>
<proteinExistence type="predicted"/>
<dbReference type="GO" id="GO:0016540">
    <property type="term" value="P:protein autoprocessing"/>
    <property type="evidence" value="ECO:0007669"/>
    <property type="project" value="InterPro"/>
</dbReference>
<dbReference type="InterPro" id="IPR006141">
    <property type="entry name" value="Intein_N"/>
</dbReference>
<dbReference type="PROSITE" id="PS50817">
    <property type="entry name" value="INTEIN_N_TER"/>
    <property type="match status" value="1"/>
</dbReference>
<keyword evidence="2" id="KW-0732">Signal</keyword>
<dbReference type="InterPro" id="IPR001657">
    <property type="entry name" value="Hedgehog"/>
</dbReference>
<keyword evidence="6" id="KW-1185">Reference proteome</keyword>
<dbReference type="InterPro" id="IPR003586">
    <property type="entry name" value="Hint_dom_C"/>
</dbReference>
<dbReference type="EMBL" id="LNIX01000001">
    <property type="protein sequence ID" value="OXA64504.1"/>
    <property type="molecule type" value="Genomic_DNA"/>
</dbReference>
<dbReference type="InterPro" id="IPR003587">
    <property type="entry name" value="Hint_dom_N"/>
</dbReference>
<dbReference type="AlphaFoldDB" id="A0A226F519"/>
<evidence type="ECO:0000256" key="1">
    <source>
        <dbReference type="ARBA" id="ARBA00022473"/>
    </source>
</evidence>
<feature type="domain" description="Hint" evidence="3">
    <location>
        <begin position="99"/>
        <end position="152"/>
    </location>
</feature>
<evidence type="ECO:0000313" key="5">
    <source>
        <dbReference type="EMBL" id="OXA64504.1"/>
    </source>
</evidence>
<dbReference type="Proteomes" id="UP000198287">
    <property type="component" value="Unassembled WGS sequence"/>
</dbReference>
<evidence type="ECO:0000259" key="3">
    <source>
        <dbReference type="SMART" id="SM00305"/>
    </source>
</evidence>
<dbReference type="SUPFAM" id="SSF51294">
    <property type="entry name" value="Hedgehog/intein (Hint) domain"/>
    <property type="match status" value="1"/>
</dbReference>
<dbReference type="GO" id="GO:0007267">
    <property type="term" value="P:cell-cell signaling"/>
    <property type="evidence" value="ECO:0007669"/>
    <property type="project" value="InterPro"/>
</dbReference>
<evidence type="ECO:0000313" key="6">
    <source>
        <dbReference type="Proteomes" id="UP000198287"/>
    </source>
</evidence>
<dbReference type="PRINTS" id="PR00632">
    <property type="entry name" value="SONICHHOG"/>
</dbReference>
<dbReference type="InterPro" id="IPR050387">
    <property type="entry name" value="Hedgehog_Signaling"/>
</dbReference>
<dbReference type="GO" id="GO:0048731">
    <property type="term" value="P:system development"/>
    <property type="evidence" value="ECO:0007669"/>
    <property type="project" value="UniProtKB-ARBA"/>
</dbReference>
<dbReference type="OrthoDB" id="5212at2759"/>
<dbReference type="SMART" id="SM00306">
    <property type="entry name" value="HintN"/>
    <property type="match status" value="1"/>
</dbReference>
<dbReference type="OMA" id="MIMVENI"/>
<gene>
    <name evidence="5" type="ORF">Fcan01_01574</name>
</gene>
<dbReference type="InterPro" id="IPR001767">
    <property type="entry name" value="Hedgehog_Hint"/>
</dbReference>
<feature type="domain" description="Hint" evidence="4">
    <location>
        <begin position="5"/>
        <end position="105"/>
    </location>
</feature>
<keyword evidence="1" id="KW-0217">Developmental protein</keyword>
<dbReference type="CDD" id="cd00081">
    <property type="entry name" value="Hint"/>
    <property type="match status" value="1"/>
</dbReference>
<dbReference type="Gene3D" id="2.170.16.10">
    <property type="entry name" value="Hedgehog/Intein (Hint) domain"/>
    <property type="match status" value="1"/>
</dbReference>
<dbReference type="GO" id="GO:0016539">
    <property type="term" value="P:intein-mediated protein splicing"/>
    <property type="evidence" value="ECO:0007669"/>
    <property type="project" value="InterPro"/>
</dbReference>
<dbReference type="STRING" id="158441.A0A226F519"/>
<dbReference type="Pfam" id="PF01079">
    <property type="entry name" value="Hint"/>
    <property type="match status" value="1"/>
</dbReference>
<sequence length="209" mass="23655">MVSLCICFPGGTFVTTRHGVKQLDELLQGEEVLTLTKQSQKWTQFYTWGHIQRDLIAEFVQVKVKGGKELQISEEHLLFVEGKNGKRVAKNAGRVVIGDKLYYFDEDSQCTELLAVEEIGKVQAKGVYAPFTMNGDFLANRFAVSCYANVSNCKVAHAALSPLRTWYKVRPEKEDLLSKEGIHSYAEKLMKFRELITTSPFARKVVTNK</sequence>
<name>A0A226F519_FOLCA</name>
<evidence type="ECO:0000259" key="4">
    <source>
        <dbReference type="SMART" id="SM00306"/>
    </source>
</evidence>
<accession>A0A226F519</accession>
<protein>
    <submittedName>
        <fullName evidence="5">Desert hedgehog protein B</fullName>
    </submittedName>
</protein>
<dbReference type="InterPro" id="IPR036844">
    <property type="entry name" value="Hint_dom_sf"/>
</dbReference>
<dbReference type="PANTHER" id="PTHR11889:SF31">
    <property type="entry name" value="PROTEIN HEDGEHOG"/>
    <property type="match status" value="1"/>
</dbReference>